<accession>A0A517MC68</accession>
<organism evidence="2 3">
    <name type="scientific">Roseimaritima multifibrata</name>
    <dbReference type="NCBI Taxonomy" id="1930274"/>
    <lineage>
        <taxon>Bacteria</taxon>
        <taxon>Pseudomonadati</taxon>
        <taxon>Planctomycetota</taxon>
        <taxon>Planctomycetia</taxon>
        <taxon>Pirellulales</taxon>
        <taxon>Pirellulaceae</taxon>
        <taxon>Roseimaritima</taxon>
    </lineage>
</organism>
<keyword evidence="1" id="KW-0472">Membrane</keyword>
<keyword evidence="1" id="KW-1133">Transmembrane helix</keyword>
<keyword evidence="1" id="KW-0812">Transmembrane</keyword>
<dbReference type="OrthoDB" id="9781481at2"/>
<protein>
    <submittedName>
        <fullName evidence="2">Uncharacterized protein</fullName>
    </submittedName>
</protein>
<dbReference type="AlphaFoldDB" id="A0A517MC68"/>
<feature type="transmembrane region" description="Helical" evidence="1">
    <location>
        <begin position="12"/>
        <end position="31"/>
    </location>
</feature>
<evidence type="ECO:0000256" key="1">
    <source>
        <dbReference type="SAM" id="Phobius"/>
    </source>
</evidence>
<sequence length="1061" mass="117882">MADWIENHKIAWPAIVAVVSFFGGGFFRFLYERYFSERAVPTEKLLKRFAGNRLGSYGRRRLRNESLQALAGWHAELVPPAIGHKLRAWPETEFSVVEKDFSDGVTASRCPRLEDEEPSYRPLYISATSAAESLADSRSVVQSVIGQIKLVADNQEGSAALIKYRVADDRRPARLWVSAPQLQVTSTHQIYSLSQDLAKEVRRWIPSVSIVVEVYMSDDIQLDFEKAAESNSATIVKQLLGEDVFDDAFLRQASNSSEAYAIARTFAFYMLKQGAILDVAEPSMSYPVTDDILDERFKTHFANGVLTPGKWECVSIFGPPGSGKTDLARKCAAYLVSEHKSLIVALSTEGSLAALDFLTRGQNEEEARQALSSAVKRFVPTERSEDASWVKGCLDAFVRCSQVSPDRLVFLIDDLLPRPNLKEIITGITSNDSARKPKLILIGRPRLDFLPRPNSVYVECEHWGRGDATKMLRSWVEEGLKTHAAKALKAGWAAKRKAFSIYHLRVLVQYVDRPDLAPSTFMREELQRMTAPLTEHFVGLSRPPEQTLSDIRTMIESAIPSSEILEALDDHKPVDIVSLLGQLSWNSKYHEVAWSSGRTSGDLQALMNRDRVLSWSGKKIRDVEEADSFIRTCVEAGIFRQVRGEGGAHWIDNFIADGFAANYIGSDMLEGSYEIGDLTIADMVEKLHQRNSLDILPFALRSNQLMRVIRAVVLKKPHLADAVNSLLTDETVSAWLKEEPRLADDLTGALLAMASEIDLIQIGPLGVAFSEMTAISENAASLAKERLGKSDPGGMLALSGVAAESDSISGFFEQADSLGVDKTDSTEIAFWSAHKSRTPDFRKRIIQLIEGGTSMGEINRLWGRWCSSCEGPELANELYALLEGGVKDTSALSELVDQTCNAIADRSRGKRILDRAGFVAAIQHLHSQNEIDVAEVAVGWLGYFWNSGVCSRADRWSLDKVGSVAIQLDSQMPAKVSEVFSKLRAGEAVSLPSSSQLKQIGADTSTCPEIVSDRLPKRFSYTYELRPGWLMCVDKGETRYVDLTNELNKLKFQWRIEMIVQ</sequence>
<evidence type="ECO:0000313" key="2">
    <source>
        <dbReference type="EMBL" id="QDS92465.1"/>
    </source>
</evidence>
<dbReference type="Gene3D" id="3.40.50.300">
    <property type="entry name" value="P-loop containing nucleotide triphosphate hydrolases"/>
    <property type="match status" value="1"/>
</dbReference>
<proteinExistence type="predicted"/>
<gene>
    <name evidence="2" type="ORF">FF011L_12080</name>
</gene>
<reference evidence="2 3" key="1">
    <citation type="submission" date="2019-02" db="EMBL/GenBank/DDBJ databases">
        <title>Deep-cultivation of Planctomycetes and their phenomic and genomic characterization uncovers novel biology.</title>
        <authorList>
            <person name="Wiegand S."/>
            <person name="Jogler M."/>
            <person name="Boedeker C."/>
            <person name="Pinto D."/>
            <person name="Vollmers J."/>
            <person name="Rivas-Marin E."/>
            <person name="Kohn T."/>
            <person name="Peeters S.H."/>
            <person name="Heuer A."/>
            <person name="Rast P."/>
            <person name="Oberbeckmann S."/>
            <person name="Bunk B."/>
            <person name="Jeske O."/>
            <person name="Meyerdierks A."/>
            <person name="Storesund J.E."/>
            <person name="Kallscheuer N."/>
            <person name="Luecker S."/>
            <person name="Lage O.M."/>
            <person name="Pohl T."/>
            <person name="Merkel B.J."/>
            <person name="Hornburger P."/>
            <person name="Mueller R.-W."/>
            <person name="Bruemmer F."/>
            <person name="Labrenz M."/>
            <person name="Spormann A.M."/>
            <person name="Op den Camp H."/>
            <person name="Overmann J."/>
            <person name="Amann R."/>
            <person name="Jetten M.S.M."/>
            <person name="Mascher T."/>
            <person name="Medema M.H."/>
            <person name="Devos D.P."/>
            <person name="Kaster A.-K."/>
            <person name="Ovreas L."/>
            <person name="Rohde M."/>
            <person name="Galperin M.Y."/>
            <person name="Jogler C."/>
        </authorList>
    </citation>
    <scope>NUCLEOTIDE SEQUENCE [LARGE SCALE GENOMIC DNA]</scope>
    <source>
        <strain evidence="2 3">FF011L</strain>
    </source>
</reference>
<evidence type="ECO:0000313" key="3">
    <source>
        <dbReference type="Proteomes" id="UP000320672"/>
    </source>
</evidence>
<dbReference type="SUPFAM" id="SSF52540">
    <property type="entry name" value="P-loop containing nucleoside triphosphate hydrolases"/>
    <property type="match status" value="1"/>
</dbReference>
<name>A0A517MC68_9BACT</name>
<keyword evidence="3" id="KW-1185">Reference proteome</keyword>
<dbReference type="EMBL" id="CP036262">
    <property type="protein sequence ID" value="QDS92465.1"/>
    <property type="molecule type" value="Genomic_DNA"/>
</dbReference>
<dbReference type="RefSeq" id="WP_145350715.1">
    <property type="nucleotide sequence ID" value="NZ_CP036262.1"/>
</dbReference>
<dbReference type="KEGG" id="rml:FF011L_12080"/>
<dbReference type="InterPro" id="IPR027417">
    <property type="entry name" value="P-loop_NTPase"/>
</dbReference>
<dbReference type="Proteomes" id="UP000320672">
    <property type="component" value="Chromosome"/>
</dbReference>